<keyword evidence="2" id="KW-1185">Reference proteome</keyword>
<gene>
    <name evidence="1" type="ORF">Gogos_015503</name>
</gene>
<dbReference type="OrthoDB" id="997516at2759"/>
<accession>A0A7J9C1Y8</accession>
<dbReference type="EMBL" id="JABEZY010000007">
    <property type="protein sequence ID" value="MBA0742446.1"/>
    <property type="molecule type" value="Genomic_DNA"/>
</dbReference>
<reference evidence="1 2" key="1">
    <citation type="journal article" date="2019" name="Genome Biol. Evol.">
        <title>Insights into the evolution of the New World diploid cottons (Gossypium, subgenus Houzingenia) based on genome sequencing.</title>
        <authorList>
            <person name="Grover C.E."/>
            <person name="Arick M.A. 2nd"/>
            <person name="Thrash A."/>
            <person name="Conover J.L."/>
            <person name="Sanders W.S."/>
            <person name="Peterson D.G."/>
            <person name="Frelichowski J.E."/>
            <person name="Scheffler J.A."/>
            <person name="Scheffler B.E."/>
            <person name="Wendel J.F."/>
        </authorList>
    </citation>
    <scope>NUCLEOTIDE SEQUENCE [LARGE SCALE GENOMIC DNA]</scope>
    <source>
        <strain evidence="1">5</strain>
        <tissue evidence="1">Leaf</tissue>
    </source>
</reference>
<evidence type="ECO:0000313" key="1">
    <source>
        <dbReference type="EMBL" id="MBA0742446.1"/>
    </source>
</evidence>
<dbReference type="Proteomes" id="UP000593579">
    <property type="component" value="Unassembled WGS sequence"/>
</dbReference>
<sequence length="103" mass="12444">MILVAPEALDDEHKIDLRRPDTHWPLFYLEYIKIWENRYDNIPTRKPIIVLKLACDPDYVPWFRIHGKPYLPSEEERHRLIHVERERQGPLNPGQGMARRVHQ</sequence>
<proteinExistence type="predicted"/>
<comment type="caution">
    <text evidence="1">The sequence shown here is derived from an EMBL/GenBank/DDBJ whole genome shotgun (WGS) entry which is preliminary data.</text>
</comment>
<protein>
    <submittedName>
        <fullName evidence="1">Uncharacterized protein</fullName>
    </submittedName>
</protein>
<organism evidence="1 2">
    <name type="scientific">Gossypium gossypioides</name>
    <name type="common">Mexican cotton</name>
    <name type="synonym">Selera gossypioides</name>
    <dbReference type="NCBI Taxonomy" id="34282"/>
    <lineage>
        <taxon>Eukaryota</taxon>
        <taxon>Viridiplantae</taxon>
        <taxon>Streptophyta</taxon>
        <taxon>Embryophyta</taxon>
        <taxon>Tracheophyta</taxon>
        <taxon>Spermatophyta</taxon>
        <taxon>Magnoliopsida</taxon>
        <taxon>eudicotyledons</taxon>
        <taxon>Gunneridae</taxon>
        <taxon>Pentapetalae</taxon>
        <taxon>rosids</taxon>
        <taxon>malvids</taxon>
        <taxon>Malvales</taxon>
        <taxon>Malvaceae</taxon>
        <taxon>Malvoideae</taxon>
        <taxon>Gossypium</taxon>
    </lineage>
</organism>
<evidence type="ECO:0000313" key="2">
    <source>
        <dbReference type="Proteomes" id="UP000593579"/>
    </source>
</evidence>
<name>A0A7J9C1Y8_GOSGO</name>
<dbReference type="AlphaFoldDB" id="A0A7J9C1Y8"/>